<reference evidence="1" key="1">
    <citation type="journal article" date="2020" name="Nature">
        <title>Giant virus diversity and host interactions through global metagenomics.</title>
        <authorList>
            <person name="Schulz F."/>
            <person name="Roux S."/>
            <person name="Paez-Espino D."/>
            <person name="Jungbluth S."/>
            <person name="Walsh D.A."/>
            <person name="Denef V.J."/>
            <person name="McMahon K.D."/>
            <person name="Konstantinidis K.T."/>
            <person name="Eloe-Fadrosh E.A."/>
            <person name="Kyrpides N.C."/>
            <person name="Woyke T."/>
        </authorList>
    </citation>
    <scope>NUCLEOTIDE SEQUENCE</scope>
    <source>
        <strain evidence="1">GVMAG-M-3300027791-30</strain>
    </source>
</reference>
<accession>A0A6C0LDC6</accession>
<dbReference type="EMBL" id="MN740476">
    <property type="protein sequence ID" value="QHU28939.1"/>
    <property type="molecule type" value="Genomic_DNA"/>
</dbReference>
<organism evidence="1">
    <name type="scientific">viral metagenome</name>
    <dbReference type="NCBI Taxonomy" id="1070528"/>
    <lineage>
        <taxon>unclassified sequences</taxon>
        <taxon>metagenomes</taxon>
        <taxon>organismal metagenomes</taxon>
    </lineage>
</organism>
<protein>
    <submittedName>
        <fullName evidence="1">Uncharacterized protein</fullName>
    </submittedName>
</protein>
<name>A0A6C0LDC6_9ZZZZ</name>
<proteinExistence type="predicted"/>
<dbReference type="AlphaFoldDB" id="A0A6C0LDC6"/>
<evidence type="ECO:0000313" key="1">
    <source>
        <dbReference type="EMBL" id="QHU28939.1"/>
    </source>
</evidence>
<sequence>MYIICLLVLLFIITLLFLYNSFIASNSINKDNNNILLNKINDNKNSLDLFNNHANYRLGDAVYLLNDKNNWTYDKDHSTLKYANISLHNYHDIYPNSILSEYLKLSNYKEKDWDTLIEIVNNKFYRDININKSTDCLMHVRVGDAIDELCSGVNFLNKFYKNIEKSEYKDKSNIIRCDYIKPLKYFQQKIKKLIEMGITKVYLMAGAHIKLPSYKYSTYYINKIVEEIEKAGLQVELKLGGSPDDDLLFSMNFDYFIQSEGQYCRLIKELNEKINPDFVI</sequence>